<feature type="compositionally biased region" description="Gly residues" evidence="1">
    <location>
        <begin position="147"/>
        <end position="157"/>
    </location>
</feature>
<reference evidence="3" key="1">
    <citation type="submission" date="2007-04" db="EMBL/GenBank/DDBJ databases">
        <title>Annotation of Pediculus humanus corporis strain USDA.</title>
        <authorList>
            <person name="Kirkness E."/>
            <person name="Hannick L."/>
            <person name="Hass B."/>
            <person name="Bruggner R."/>
            <person name="Lawson D."/>
            <person name="Bidwell S."/>
            <person name="Joardar V."/>
            <person name="Caler E."/>
            <person name="Walenz B."/>
            <person name="Inman J."/>
            <person name="Schobel S."/>
            <person name="Galinsky K."/>
            <person name="Amedeo P."/>
            <person name="Strausberg R."/>
        </authorList>
    </citation>
    <scope>NUCLEOTIDE SEQUENCE</scope>
    <source>
        <strain evidence="3">USDA</strain>
    </source>
</reference>
<dbReference type="CTD" id="8229950"/>
<feature type="region of interest" description="Disordered" evidence="1">
    <location>
        <begin position="100"/>
        <end position="157"/>
    </location>
</feature>
<evidence type="ECO:0000256" key="1">
    <source>
        <dbReference type="SAM" id="MobiDB-lite"/>
    </source>
</evidence>
<evidence type="ECO:0000313" key="5">
    <source>
        <dbReference type="Proteomes" id="UP000009046"/>
    </source>
</evidence>
<sequence length="229" mass="25254">MGIKFFLCLGFLLCAPLTQGFFLPTSMRKQPDCVRRAPHTTATFNGQQWIPNPLNSGGNPGYSNYKDYGQQQQYQQQVQQQQVQQQQQQQQQPQAQLHQQQQQQQFQQNPQQYDNGQNVQIQGGPKYDSLTYQVSSQQQQQQQLPYEGGGGGGGGGGGYGSYAQHNVQLVPCLCPVNKEMIEKQAQQFQQHSSVQISPTSPPFQMDNNNGGGVGGVQTVTGGGNSKKNS</sequence>
<feature type="region of interest" description="Disordered" evidence="1">
    <location>
        <begin position="44"/>
        <end position="67"/>
    </location>
</feature>
<dbReference type="Proteomes" id="UP000009046">
    <property type="component" value="Unassembled WGS sequence"/>
</dbReference>
<dbReference type="GeneID" id="8229950"/>
<name>E0VT17_PEDHC</name>
<protein>
    <submittedName>
        <fullName evidence="3 4">Uncharacterized protein</fullName>
    </submittedName>
</protein>
<evidence type="ECO:0000256" key="2">
    <source>
        <dbReference type="SAM" id="SignalP"/>
    </source>
</evidence>
<keyword evidence="2" id="KW-0732">Signal</keyword>
<dbReference type="RefSeq" id="XP_002429261.1">
    <property type="nucleotide sequence ID" value="XM_002429216.1"/>
</dbReference>
<keyword evidence="5" id="KW-1185">Reference proteome</keyword>
<feature type="compositionally biased region" description="Low complexity" evidence="1">
    <location>
        <begin position="185"/>
        <end position="197"/>
    </location>
</feature>
<evidence type="ECO:0000313" key="3">
    <source>
        <dbReference type="EMBL" id="EEB16523.1"/>
    </source>
</evidence>
<feature type="signal peptide" evidence="2">
    <location>
        <begin position="1"/>
        <end position="20"/>
    </location>
</feature>
<reference evidence="3" key="2">
    <citation type="submission" date="2007-04" db="EMBL/GenBank/DDBJ databases">
        <title>The genome of the human body louse.</title>
        <authorList>
            <consortium name="The Human Body Louse Genome Consortium"/>
            <person name="Kirkness E."/>
            <person name="Walenz B."/>
            <person name="Hass B."/>
            <person name="Bruggner R."/>
            <person name="Strausberg R."/>
        </authorList>
    </citation>
    <scope>NUCLEOTIDE SEQUENCE</scope>
    <source>
        <strain evidence="3">USDA</strain>
    </source>
</reference>
<dbReference type="EMBL" id="DS235759">
    <property type="protein sequence ID" value="EEB16523.1"/>
    <property type="molecule type" value="Genomic_DNA"/>
</dbReference>
<feature type="compositionally biased region" description="Low complexity" evidence="1">
    <location>
        <begin position="100"/>
        <end position="112"/>
    </location>
</feature>
<dbReference type="EnsemblMetazoa" id="PHUM425190-RA">
    <property type="protein sequence ID" value="PHUM425190-PA"/>
    <property type="gene ID" value="PHUM425190"/>
</dbReference>
<feature type="region of interest" description="Disordered" evidence="1">
    <location>
        <begin position="185"/>
        <end position="229"/>
    </location>
</feature>
<dbReference type="HOGENOM" id="CLU_1211062_0_0_1"/>
<feature type="compositionally biased region" description="Polar residues" evidence="1">
    <location>
        <begin position="44"/>
        <end position="57"/>
    </location>
</feature>
<feature type="compositionally biased region" description="Low complexity" evidence="1">
    <location>
        <begin position="132"/>
        <end position="146"/>
    </location>
</feature>
<dbReference type="EMBL" id="AAZO01005195">
    <property type="status" value="NOT_ANNOTATED_CDS"/>
    <property type="molecule type" value="Genomic_DNA"/>
</dbReference>
<accession>E0VT17</accession>
<dbReference type="KEGG" id="phu:Phum_PHUM425190"/>
<evidence type="ECO:0000313" key="4">
    <source>
        <dbReference type="EnsemblMetazoa" id="PHUM425190-PA"/>
    </source>
</evidence>
<feature type="chain" id="PRO_5014570203" evidence="2">
    <location>
        <begin position="21"/>
        <end position="229"/>
    </location>
</feature>
<feature type="compositionally biased region" description="Gly residues" evidence="1">
    <location>
        <begin position="209"/>
        <end position="229"/>
    </location>
</feature>
<gene>
    <name evidence="4" type="primary">8229950</name>
    <name evidence="3" type="ORF">Phum_PHUM425190</name>
</gene>
<dbReference type="AlphaFoldDB" id="E0VT17"/>
<dbReference type="VEuPathDB" id="VectorBase:PHUM425190"/>
<organism>
    <name type="scientific">Pediculus humanus subsp. corporis</name>
    <name type="common">Body louse</name>
    <dbReference type="NCBI Taxonomy" id="121224"/>
    <lineage>
        <taxon>Eukaryota</taxon>
        <taxon>Metazoa</taxon>
        <taxon>Ecdysozoa</taxon>
        <taxon>Arthropoda</taxon>
        <taxon>Hexapoda</taxon>
        <taxon>Insecta</taxon>
        <taxon>Pterygota</taxon>
        <taxon>Neoptera</taxon>
        <taxon>Paraneoptera</taxon>
        <taxon>Psocodea</taxon>
        <taxon>Troctomorpha</taxon>
        <taxon>Phthiraptera</taxon>
        <taxon>Anoplura</taxon>
        <taxon>Pediculidae</taxon>
        <taxon>Pediculus</taxon>
    </lineage>
</organism>
<dbReference type="InParanoid" id="E0VT17"/>
<proteinExistence type="predicted"/>
<reference evidence="4" key="3">
    <citation type="submission" date="2021-02" db="UniProtKB">
        <authorList>
            <consortium name="EnsemblMetazoa"/>
        </authorList>
    </citation>
    <scope>IDENTIFICATION</scope>
    <source>
        <strain evidence="4">USDA</strain>
    </source>
</reference>